<dbReference type="Pfam" id="PF00095">
    <property type="entry name" value="WAP"/>
    <property type="match status" value="1"/>
</dbReference>
<dbReference type="GO" id="GO:0030414">
    <property type="term" value="F:peptidase inhibitor activity"/>
    <property type="evidence" value="ECO:0007669"/>
    <property type="project" value="InterPro"/>
</dbReference>
<protein>
    <submittedName>
        <fullName evidence="2">WAP-type 'four-disulfide core</fullName>
    </submittedName>
</protein>
<dbReference type="Proteomes" id="UP000054047">
    <property type="component" value="Unassembled WGS sequence"/>
</dbReference>
<dbReference type="InterPro" id="IPR036645">
    <property type="entry name" value="Elafin-like_sf"/>
</dbReference>
<dbReference type="AlphaFoldDB" id="A0A0C2CNV0"/>
<evidence type="ECO:0000313" key="2">
    <source>
        <dbReference type="EMBL" id="KIH51422.1"/>
    </source>
</evidence>
<sequence length="101" mass="10971">MSSGPISAPQKVGACPSVLLNPGCREECLTDVDCAAFSKCCKASCGTKSQAPAYIGWRRSAENGSMYHHPYNAHQTENSVKCNAVLVRGQLWSRGNWDENH</sequence>
<evidence type="ECO:0000259" key="1">
    <source>
        <dbReference type="Pfam" id="PF00095"/>
    </source>
</evidence>
<dbReference type="SUPFAM" id="SSF57256">
    <property type="entry name" value="Elafin-like"/>
    <property type="match status" value="1"/>
</dbReference>
<keyword evidence="3" id="KW-1185">Reference proteome</keyword>
<organism evidence="2 3">
    <name type="scientific">Ancylostoma duodenale</name>
    <dbReference type="NCBI Taxonomy" id="51022"/>
    <lineage>
        <taxon>Eukaryota</taxon>
        <taxon>Metazoa</taxon>
        <taxon>Ecdysozoa</taxon>
        <taxon>Nematoda</taxon>
        <taxon>Chromadorea</taxon>
        <taxon>Rhabditida</taxon>
        <taxon>Rhabditina</taxon>
        <taxon>Rhabditomorpha</taxon>
        <taxon>Strongyloidea</taxon>
        <taxon>Ancylostomatidae</taxon>
        <taxon>Ancylostomatinae</taxon>
        <taxon>Ancylostoma</taxon>
    </lineage>
</organism>
<dbReference type="GO" id="GO:0005576">
    <property type="term" value="C:extracellular region"/>
    <property type="evidence" value="ECO:0007669"/>
    <property type="project" value="InterPro"/>
</dbReference>
<evidence type="ECO:0000313" key="3">
    <source>
        <dbReference type="Proteomes" id="UP000054047"/>
    </source>
</evidence>
<accession>A0A0C2CNV0</accession>
<dbReference type="Gene3D" id="4.10.75.10">
    <property type="entry name" value="Elafin-like"/>
    <property type="match status" value="1"/>
</dbReference>
<dbReference type="OrthoDB" id="5866928at2759"/>
<gene>
    <name evidence="2" type="ORF">ANCDUO_18493</name>
</gene>
<reference evidence="2 3" key="1">
    <citation type="submission" date="2013-12" db="EMBL/GenBank/DDBJ databases">
        <title>Draft genome of the parsitic nematode Ancylostoma duodenale.</title>
        <authorList>
            <person name="Mitreva M."/>
        </authorList>
    </citation>
    <scope>NUCLEOTIDE SEQUENCE [LARGE SCALE GENOMIC DNA]</scope>
    <source>
        <strain evidence="2 3">Zhejiang</strain>
    </source>
</reference>
<feature type="domain" description="WAP" evidence="1">
    <location>
        <begin position="11"/>
        <end position="48"/>
    </location>
</feature>
<name>A0A0C2CNV0_9BILA</name>
<dbReference type="EMBL" id="KN746701">
    <property type="protein sequence ID" value="KIH51422.1"/>
    <property type="molecule type" value="Genomic_DNA"/>
</dbReference>
<dbReference type="InterPro" id="IPR008197">
    <property type="entry name" value="WAP_dom"/>
</dbReference>
<proteinExistence type="predicted"/>